<dbReference type="SUPFAM" id="SSF54211">
    <property type="entry name" value="Ribosomal protein S5 domain 2-like"/>
    <property type="match status" value="1"/>
</dbReference>
<dbReference type="AlphaFoldDB" id="A0A6A6H8K8"/>
<gene>
    <name evidence="4" type="ORF">EV356DRAFT_175212</name>
</gene>
<evidence type="ECO:0000256" key="1">
    <source>
        <dbReference type="ARBA" id="ARBA00007665"/>
    </source>
</evidence>
<dbReference type="PANTHER" id="PTHR16301">
    <property type="entry name" value="IMPACT-RELATED"/>
    <property type="match status" value="1"/>
</dbReference>
<dbReference type="GO" id="GO:0006446">
    <property type="term" value="P:regulation of translational initiation"/>
    <property type="evidence" value="ECO:0007669"/>
    <property type="project" value="TreeGrafter"/>
</dbReference>
<proteinExistence type="inferred from homology"/>
<feature type="region of interest" description="Disordered" evidence="2">
    <location>
        <begin position="240"/>
        <end position="287"/>
    </location>
</feature>
<protein>
    <recommendedName>
        <fullName evidence="3">Impact N-terminal domain-containing protein</fullName>
    </recommendedName>
</protein>
<feature type="compositionally biased region" description="Polar residues" evidence="2">
    <location>
        <begin position="253"/>
        <end position="264"/>
    </location>
</feature>
<name>A0A6A6H8K8_VIRVR</name>
<feature type="compositionally biased region" description="Polar residues" evidence="2">
    <location>
        <begin position="190"/>
        <end position="199"/>
    </location>
</feature>
<feature type="region of interest" description="Disordered" evidence="2">
    <location>
        <begin position="185"/>
        <end position="210"/>
    </location>
</feature>
<evidence type="ECO:0000313" key="4">
    <source>
        <dbReference type="EMBL" id="KAF2234219.1"/>
    </source>
</evidence>
<feature type="region of interest" description="Disordered" evidence="2">
    <location>
        <begin position="1"/>
        <end position="22"/>
    </location>
</feature>
<dbReference type="GO" id="GO:0005737">
    <property type="term" value="C:cytoplasm"/>
    <property type="evidence" value="ECO:0007669"/>
    <property type="project" value="TreeGrafter"/>
</dbReference>
<evidence type="ECO:0000313" key="5">
    <source>
        <dbReference type="Proteomes" id="UP000800092"/>
    </source>
</evidence>
<reference evidence="4" key="1">
    <citation type="journal article" date="2020" name="Stud. Mycol.">
        <title>101 Dothideomycetes genomes: a test case for predicting lifestyles and emergence of pathogens.</title>
        <authorList>
            <person name="Haridas S."/>
            <person name="Albert R."/>
            <person name="Binder M."/>
            <person name="Bloem J."/>
            <person name="Labutti K."/>
            <person name="Salamov A."/>
            <person name="Andreopoulos B."/>
            <person name="Baker S."/>
            <person name="Barry K."/>
            <person name="Bills G."/>
            <person name="Bluhm B."/>
            <person name="Cannon C."/>
            <person name="Castanera R."/>
            <person name="Culley D."/>
            <person name="Daum C."/>
            <person name="Ezra D."/>
            <person name="Gonzalez J."/>
            <person name="Henrissat B."/>
            <person name="Kuo A."/>
            <person name="Liang C."/>
            <person name="Lipzen A."/>
            <person name="Lutzoni F."/>
            <person name="Magnuson J."/>
            <person name="Mondo S."/>
            <person name="Nolan M."/>
            <person name="Ohm R."/>
            <person name="Pangilinan J."/>
            <person name="Park H.-J."/>
            <person name="Ramirez L."/>
            <person name="Alfaro M."/>
            <person name="Sun H."/>
            <person name="Tritt A."/>
            <person name="Yoshinaga Y."/>
            <person name="Zwiers L.-H."/>
            <person name="Turgeon B."/>
            <person name="Goodwin S."/>
            <person name="Spatafora J."/>
            <person name="Crous P."/>
            <person name="Grigoriev I."/>
        </authorList>
    </citation>
    <scope>NUCLEOTIDE SEQUENCE</scope>
    <source>
        <strain evidence="4">Tuck. ex Michener</strain>
    </source>
</reference>
<dbReference type="OrthoDB" id="69641at2759"/>
<feature type="domain" description="Impact N-terminal" evidence="3">
    <location>
        <begin position="30"/>
        <end position="138"/>
    </location>
</feature>
<dbReference type="PANTHER" id="PTHR16301:SF26">
    <property type="entry name" value="IMPACT FAMILY MEMBER C14C8.09C"/>
    <property type="match status" value="1"/>
</dbReference>
<dbReference type="Gene3D" id="3.30.230.30">
    <property type="entry name" value="Impact, N-terminal domain"/>
    <property type="match status" value="1"/>
</dbReference>
<feature type="region of interest" description="Disordered" evidence="2">
    <location>
        <begin position="68"/>
        <end position="89"/>
    </location>
</feature>
<keyword evidence="5" id="KW-1185">Reference proteome</keyword>
<sequence>MSLKRKRTPSPPPIATGPSDVFRSDSIYDRSSTFVAHFSSTIKPKDLQSSKEFESASHRILGWRRTSNQRSLTGSAGSQQLYVTGSDDDGEKYGGKRLEKVLEAEQVEGAVVVARWYGGVLLGPIRFTHIEICAKEAIHRWKEAVAETAEKKRRLEADEHERNKLVNVLRERDQSISTLRGLLAEKESTASKGTDSSANPPTPTKSLDYDSMPLQSLKTLERARDASIGFLLKKIDQAEERHQQPQLLEGEVSQKSTTWLPTQHITDEPNSCAPATHTASKHSNDIP</sequence>
<dbReference type="Pfam" id="PF01205">
    <property type="entry name" value="Impact_N"/>
    <property type="match status" value="1"/>
</dbReference>
<evidence type="ECO:0000259" key="3">
    <source>
        <dbReference type="Pfam" id="PF01205"/>
    </source>
</evidence>
<dbReference type="Proteomes" id="UP000800092">
    <property type="component" value="Unassembled WGS sequence"/>
</dbReference>
<dbReference type="EMBL" id="ML991800">
    <property type="protein sequence ID" value="KAF2234219.1"/>
    <property type="molecule type" value="Genomic_DNA"/>
</dbReference>
<comment type="similarity">
    <text evidence="1">Belongs to the IMPACT family.</text>
</comment>
<dbReference type="InterPro" id="IPR023582">
    <property type="entry name" value="Impact"/>
</dbReference>
<evidence type="ECO:0000256" key="2">
    <source>
        <dbReference type="SAM" id="MobiDB-lite"/>
    </source>
</evidence>
<dbReference type="InterPro" id="IPR001498">
    <property type="entry name" value="Impact_N"/>
</dbReference>
<accession>A0A6A6H8K8</accession>
<feature type="compositionally biased region" description="Polar residues" evidence="2">
    <location>
        <begin position="68"/>
        <end position="83"/>
    </location>
</feature>
<dbReference type="GO" id="GO:0140469">
    <property type="term" value="P:GCN2-mediated signaling"/>
    <property type="evidence" value="ECO:0007669"/>
    <property type="project" value="TreeGrafter"/>
</dbReference>
<organism evidence="4 5">
    <name type="scientific">Viridothelium virens</name>
    <name type="common">Speckled blister lichen</name>
    <name type="synonym">Trypethelium virens</name>
    <dbReference type="NCBI Taxonomy" id="1048519"/>
    <lineage>
        <taxon>Eukaryota</taxon>
        <taxon>Fungi</taxon>
        <taxon>Dikarya</taxon>
        <taxon>Ascomycota</taxon>
        <taxon>Pezizomycotina</taxon>
        <taxon>Dothideomycetes</taxon>
        <taxon>Dothideomycetes incertae sedis</taxon>
        <taxon>Trypetheliales</taxon>
        <taxon>Trypetheliaceae</taxon>
        <taxon>Viridothelium</taxon>
    </lineage>
</organism>
<dbReference type="InterPro" id="IPR020568">
    <property type="entry name" value="Ribosomal_Su5_D2-typ_SF"/>
</dbReference>
<dbReference type="InterPro" id="IPR036956">
    <property type="entry name" value="Impact_N_sf"/>
</dbReference>